<dbReference type="EMBL" id="JAKKUT010000002">
    <property type="protein sequence ID" value="MDG2991147.1"/>
    <property type="molecule type" value="Genomic_DNA"/>
</dbReference>
<protein>
    <recommendedName>
        <fullName evidence="3">Restriction endonuclease</fullName>
    </recommendedName>
</protein>
<name>A0ABT6EZZ9_9SYNE</name>
<sequence>MAQSSRIPIMSLDEEQFMAFEGLVQWTRAVVLQAQRVTAAKKKLDIEEIMRPFKKRIEAIHNSHSEDHFFVIAAHKLIEYRKWVEELGLCTRVDFSKIDSFDKVKIIDLRNMREHVIDYFKGEGRAKDRWVEQTPDYSADASSVVGTMIGGRLDYLAFAIAAEHLLSQLLVEPIPYSNHSLCAVND</sequence>
<reference evidence="1" key="2">
    <citation type="submission" date="2022-01" db="EMBL/GenBank/DDBJ databases">
        <authorList>
            <person name="Zivanovic Y."/>
            <person name="Moreira D."/>
            <person name="Lopez-Garcia P."/>
        </authorList>
    </citation>
    <scope>NUCLEOTIDE SEQUENCE</scope>
    <source>
        <strain evidence="1">G9</strain>
    </source>
</reference>
<dbReference type="RefSeq" id="WP_277867028.1">
    <property type="nucleotide sequence ID" value="NZ_JAKKUT010000002.1"/>
</dbReference>
<organism evidence="1 2">
    <name type="scientific">Candidatus Synechococcus calcipolaris G9</name>
    <dbReference type="NCBI Taxonomy" id="1497997"/>
    <lineage>
        <taxon>Bacteria</taxon>
        <taxon>Bacillati</taxon>
        <taxon>Cyanobacteriota</taxon>
        <taxon>Cyanophyceae</taxon>
        <taxon>Synechococcales</taxon>
        <taxon>Synechococcaceae</taxon>
        <taxon>Synechococcus</taxon>
    </lineage>
</organism>
<proteinExistence type="predicted"/>
<evidence type="ECO:0000313" key="1">
    <source>
        <dbReference type="EMBL" id="MDG2991147.1"/>
    </source>
</evidence>
<reference evidence="1" key="1">
    <citation type="journal article" date="2022" name="Genome Biol. Evol.">
        <title>A New Gene Family Diagnostic for Intracellular Biomineralization of Amorphous Ca Carbonates by Cyanobacteria.</title>
        <authorList>
            <person name="Benzerara K."/>
            <person name="Duprat E."/>
            <person name="Bitard-Feildel T."/>
            <person name="Caumes G."/>
            <person name="Cassier-Chauvat C."/>
            <person name="Chauvat F."/>
            <person name="Dezi M."/>
            <person name="Diop S.I."/>
            <person name="Gaschignard G."/>
            <person name="Gorgen S."/>
            <person name="Gugger M."/>
            <person name="Lopez-Garcia P."/>
            <person name="Millet M."/>
            <person name="Skouri-Panet F."/>
            <person name="Moreira D."/>
            <person name="Callebaut I."/>
        </authorList>
    </citation>
    <scope>NUCLEOTIDE SEQUENCE</scope>
    <source>
        <strain evidence="1">G9</strain>
    </source>
</reference>
<dbReference type="Proteomes" id="UP001154265">
    <property type="component" value="Unassembled WGS sequence"/>
</dbReference>
<keyword evidence="2" id="KW-1185">Reference proteome</keyword>
<evidence type="ECO:0008006" key="3">
    <source>
        <dbReference type="Google" id="ProtNLM"/>
    </source>
</evidence>
<comment type="caution">
    <text evidence="1">The sequence shown here is derived from an EMBL/GenBank/DDBJ whole genome shotgun (WGS) entry which is preliminary data.</text>
</comment>
<accession>A0ABT6EZZ9</accession>
<evidence type="ECO:0000313" key="2">
    <source>
        <dbReference type="Proteomes" id="UP001154265"/>
    </source>
</evidence>
<gene>
    <name evidence="1" type="ORF">L3556_09435</name>
</gene>